<dbReference type="InterPro" id="IPR027417">
    <property type="entry name" value="P-loop_NTPase"/>
</dbReference>
<dbReference type="Gene3D" id="3.30.420.240">
    <property type="match status" value="1"/>
</dbReference>
<evidence type="ECO:0000259" key="2">
    <source>
        <dbReference type="Pfam" id="PF17289"/>
    </source>
</evidence>
<evidence type="ECO:0000313" key="4">
    <source>
        <dbReference type="Proteomes" id="UP001317705"/>
    </source>
</evidence>
<proteinExistence type="predicted"/>
<dbReference type="Proteomes" id="UP001317705">
    <property type="component" value="Chromosome"/>
</dbReference>
<dbReference type="Pfam" id="PF17289">
    <property type="entry name" value="Terminase_6C"/>
    <property type="match status" value="1"/>
</dbReference>
<dbReference type="EMBL" id="AP027151">
    <property type="protein sequence ID" value="BDV42429.1"/>
    <property type="molecule type" value="Genomic_DNA"/>
</dbReference>
<dbReference type="RefSeq" id="WP_282002875.1">
    <property type="nucleotide sequence ID" value="NZ_AP027151.1"/>
</dbReference>
<dbReference type="InterPro" id="IPR035421">
    <property type="entry name" value="Terminase_6C"/>
</dbReference>
<dbReference type="Gene3D" id="3.40.50.300">
    <property type="entry name" value="P-loop containing nucleotide triphosphate hydrolases"/>
    <property type="match status" value="1"/>
</dbReference>
<feature type="domain" description="Terminase large subunit gp17-like C-terminal" evidence="2">
    <location>
        <begin position="414"/>
        <end position="522"/>
    </location>
</feature>
<organism evidence="3 4">
    <name type="scientific">Geotalea uraniireducens</name>
    <dbReference type="NCBI Taxonomy" id="351604"/>
    <lineage>
        <taxon>Bacteria</taxon>
        <taxon>Pseudomonadati</taxon>
        <taxon>Thermodesulfobacteriota</taxon>
        <taxon>Desulfuromonadia</taxon>
        <taxon>Geobacterales</taxon>
        <taxon>Geobacteraceae</taxon>
        <taxon>Geotalea</taxon>
    </lineage>
</organism>
<keyword evidence="1" id="KW-1188">Viral release from host cell</keyword>
<keyword evidence="4" id="KW-1185">Reference proteome</keyword>
<accession>A0ABN6VQ23</accession>
<sequence length="561" mass="62163">MVSGRNNAYILGLSLLLVLLVWLGRPVIALASSHPDSASTPIHIPAADGITSVSVDTIAGPLIPLTEYQRRWVQDDSRLKIGMMTRQGGKSFGTSLEAVIDCFKRKTTWVFLSAGERQSKELMAKAAMHAKAMNLAILEISDTFKDERGDRTEYKQLEIIFPNGSRIIGLPANPATARGHSANILLDEFALHKDSRAIWTALYPSITRGYKIRVISTPLGKKNKFYELWTGLTLQIWDGQQYRHVGEKGGWSKHKVTIYDAVAMGLELYDDDFNPTADPEYLRLGLADDEAWHQEYLCEFLDETTAWLPYDLIESVEDVRLDASPAWLNELIAEAVAYHEQWKTVEHPPVSFEASHILDKAVIGGDLYAGFDVARHRDLSLIWLDEMVNEIARCRGVANLSKQPFGVQKLVLFAILKHPKMRRCCIDKTGIGAQLAEEAETLFGSRAEGVQFTNASKEALAVDLKKSFQDGKDVIPTDTTIRLSLHTVKKIATSAGNFRFDADRDEKIGHADHFWAKALAVQARGSAVPDTWAASKSSIVQGGFYAGFGGGRAKDLLAGYN</sequence>
<evidence type="ECO:0000256" key="1">
    <source>
        <dbReference type="ARBA" id="ARBA00022612"/>
    </source>
</evidence>
<gene>
    <name evidence="3" type="ORF">GURASL_13520</name>
</gene>
<name>A0ABN6VQ23_9BACT</name>
<protein>
    <recommendedName>
        <fullName evidence="2">Terminase large subunit gp17-like C-terminal domain-containing protein</fullName>
    </recommendedName>
</protein>
<evidence type="ECO:0000313" key="3">
    <source>
        <dbReference type="EMBL" id="BDV42429.1"/>
    </source>
</evidence>
<reference evidence="3 4" key="1">
    <citation type="submission" date="2022-12" db="EMBL/GenBank/DDBJ databases">
        <title>Polyphasic characterization of Geotalea uranireducens NIT-SL11 newly isolated from a complex of sewage sludge and microbially reduced graphene oxide.</title>
        <authorList>
            <person name="Xie L."/>
            <person name="Yoshida N."/>
            <person name="Meng L."/>
        </authorList>
    </citation>
    <scope>NUCLEOTIDE SEQUENCE [LARGE SCALE GENOMIC DNA]</scope>
    <source>
        <strain evidence="3 4">NIT-SL11</strain>
    </source>
</reference>
<dbReference type="Pfam" id="PF03237">
    <property type="entry name" value="Terminase_6N"/>
    <property type="match status" value="1"/>
</dbReference>